<dbReference type="InterPro" id="IPR056953">
    <property type="entry name" value="CUT_N"/>
</dbReference>
<feature type="domain" description="ZP" evidence="9">
    <location>
        <begin position="1"/>
        <end position="218"/>
    </location>
</feature>
<dbReference type="PANTHER" id="PTHR22907:SF32">
    <property type="entry name" value="ZP DOMAIN-CONTAINING PROTEIN"/>
    <property type="match status" value="1"/>
</dbReference>
<accession>A0A0M3HNV1</accession>
<dbReference type="InterPro" id="IPR057475">
    <property type="entry name" value="CUT_C"/>
</dbReference>
<organism evidence="10 11">
    <name type="scientific">Ascaris lumbricoides</name>
    <name type="common">Giant roundworm</name>
    <dbReference type="NCBI Taxonomy" id="6252"/>
    <lineage>
        <taxon>Eukaryota</taxon>
        <taxon>Metazoa</taxon>
        <taxon>Ecdysozoa</taxon>
        <taxon>Nematoda</taxon>
        <taxon>Chromadorea</taxon>
        <taxon>Rhabditida</taxon>
        <taxon>Spirurina</taxon>
        <taxon>Ascaridomorpha</taxon>
        <taxon>Ascaridoidea</taxon>
        <taxon>Ascarididae</taxon>
        <taxon>Ascaris</taxon>
    </lineage>
</organism>
<protein>
    <submittedName>
        <fullName evidence="11">ZP domain-containing protein</fullName>
    </submittedName>
</protein>
<evidence type="ECO:0000256" key="8">
    <source>
        <dbReference type="SAM" id="Phobius"/>
    </source>
</evidence>
<evidence type="ECO:0000259" key="9">
    <source>
        <dbReference type="PROSITE" id="PS51034"/>
    </source>
</evidence>
<comment type="subcellular location">
    <subcellularLocation>
        <location evidence="1">Cell membrane</location>
        <topology evidence="1">Single-pass type I membrane protein</topology>
    </subcellularLocation>
</comment>
<keyword evidence="10" id="KW-1185">Reference proteome</keyword>
<dbReference type="PANTHER" id="PTHR22907">
    <property type="entry name" value="GH04558P"/>
    <property type="match status" value="1"/>
</dbReference>
<dbReference type="AlphaFoldDB" id="A0A0M3HNV1"/>
<keyword evidence="4 8" id="KW-0812">Transmembrane</keyword>
<evidence type="ECO:0000256" key="4">
    <source>
        <dbReference type="ARBA" id="ARBA00022692"/>
    </source>
</evidence>
<keyword evidence="5" id="KW-0732">Signal</keyword>
<dbReference type="Pfam" id="PF25301">
    <property type="entry name" value="CUT_C"/>
    <property type="match status" value="1"/>
</dbReference>
<name>A0A0M3HNV1_ASCLU</name>
<keyword evidence="6 8" id="KW-1133">Transmembrane helix</keyword>
<evidence type="ECO:0000256" key="1">
    <source>
        <dbReference type="ARBA" id="ARBA00004251"/>
    </source>
</evidence>
<evidence type="ECO:0000256" key="2">
    <source>
        <dbReference type="ARBA" id="ARBA00022460"/>
    </source>
</evidence>
<evidence type="ECO:0000256" key="3">
    <source>
        <dbReference type="ARBA" id="ARBA00022475"/>
    </source>
</evidence>
<dbReference type="SMART" id="SM00241">
    <property type="entry name" value="ZP"/>
    <property type="match status" value="1"/>
</dbReference>
<feature type="transmembrane region" description="Helical" evidence="8">
    <location>
        <begin position="267"/>
        <end position="290"/>
    </location>
</feature>
<dbReference type="GO" id="GO:0042302">
    <property type="term" value="F:structural constituent of cuticle"/>
    <property type="evidence" value="ECO:0007669"/>
    <property type="project" value="UniProtKB-KW"/>
</dbReference>
<proteinExistence type="predicted"/>
<evidence type="ECO:0000313" key="11">
    <source>
        <dbReference type="WBParaSite" id="ALUE_0000344301-mRNA-1"/>
    </source>
</evidence>
<dbReference type="WBParaSite" id="ALUE_0000344301-mRNA-1">
    <property type="protein sequence ID" value="ALUE_0000344301-mRNA-1"/>
    <property type="gene ID" value="ALUE_0000344301"/>
</dbReference>
<dbReference type="Pfam" id="PF25057">
    <property type="entry name" value="CUT_N"/>
    <property type="match status" value="1"/>
</dbReference>
<dbReference type="InterPro" id="IPR001507">
    <property type="entry name" value="ZP_dom"/>
</dbReference>
<reference evidence="11" key="1">
    <citation type="submission" date="2017-02" db="UniProtKB">
        <authorList>
            <consortium name="WormBaseParasite"/>
        </authorList>
    </citation>
    <scope>IDENTIFICATION</scope>
</reference>
<evidence type="ECO:0000313" key="10">
    <source>
        <dbReference type="Proteomes" id="UP000036681"/>
    </source>
</evidence>
<evidence type="ECO:0000256" key="5">
    <source>
        <dbReference type="ARBA" id="ARBA00022729"/>
    </source>
</evidence>
<keyword evidence="2" id="KW-0193">Cuticle</keyword>
<sequence>MLLALLLIPPTFAYVDNYVLAKPFRGNIFVKGHTKDSSCRQSYANDSSNSYSVSLGNCGMQRLRSINPRGINFIVTLIVSFHPAGFITKNDRAFNVKCFYVERDEVVTAAVKVFHVWECSGAEMGMLVKKCFVTDGEGEQHAVIDFDGQATSYYFSDLSMCSTDSFLLSELTYDATTMRAQAQSHVFKYADSNQLYFTCQIELCHKNMGLCAGITPPNCAEQSIHKHRRSVNWMERQLELDVSTPEMLIADVDEATETHRITTCRHVFFLALLPFILLTFLSIFLSVVTVMKKSSSKWSICPQIPYLNPC</sequence>
<evidence type="ECO:0000256" key="7">
    <source>
        <dbReference type="ARBA" id="ARBA00023136"/>
    </source>
</evidence>
<keyword evidence="7 8" id="KW-0472">Membrane</keyword>
<dbReference type="Proteomes" id="UP000036681">
    <property type="component" value="Unplaced"/>
</dbReference>
<dbReference type="InterPro" id="IPR051962">
    <property type="entry name" value="Cuticlin"/>
</dbReference>
<dbReference type="PROSITE" id="PS51034">
    <property type="entry name" value="ZP_2"/>
    <property type="match status" value="1"/>
</dbReference>
<evidence type="ECO:0000256" key="6">
    <source>
        <dbReference type="ARBA" id="ARBA00022989"/>
    </source>
</evidence>
<keyword evidence="3" id="KW-1003">Cell membrane</keyword>
<dbReference type="GO" id="GO:0005886">
    <property type="term" value="C:plasma membrane"/>
    <property type="evidence" value="ECO:0007669"/>
    <property type="project" value="UniProtKB-SubCell"/>
</dbReference>